<keyword evidence="1" id="KW-1133">Transmembrane helix</keyword>
<comment type="caution">
    <text evidence="2">The sequence shown here is derived from an EMBL/GenBank/DDBJ whole genome shotgun (WGS) entry which is preliminary data.</text>
</comment>
<reference evidence="2" key="1">
    <citation type="submission" date="2022-12" db="EMBL/GenBank/DDBJ databases">
        <title>Clostridium sp. nov., isolated from industrial wastewater.</title>
        <authorList>
            <person name="Jiayan W."/>
        </authorList>
    </citation>
    <scope>NUCLEOTIDE SEQUENCE</scope>
    <source>
        <strain evidence="2">ZC22-4</strain>
    </source>
</reference>
<proteinExistence type="predicted"/>
<dbReference type="InterPro" id="IPR025962">
    <property type="entry name" value="SdpI/YhfL"/>
</dbReference>
<feature type="transmembrane region" description="Helical" evidence="1">
    <location>
        <begin position="52"/>
        <end position="75"/>
    </location>
</feature>
<evidence type="ECO:0000256" key="1">
    <source>
        <dbReference type="SAM" id="Phobius"/>
    </source>
</evidence>
<accession>A0ABT4D8N2</accession>
<organism evidence="2 3">
    <name type="scientific">Clostridium brassicae</name>
    <dbReference type="NCBI Taxonomy" id="2999072"/>
    <lineage>
        <taxon>Bacteria</taxon>
        <taxon>Bacillati</taxon>
        <taxon>Bacillota</taxon>
        <taxon>Clostridia</taxon>
        <taxon>Eubacteriales</taxon>
        <taxon>Clostridiaceae</taxon>
        <taxon>Clostridium</taxon>
    </lineage>
</organism>
<feature type="transmembrane region" description="Helical" evidence="1">
    <location>
        <begin position="6"/>
        <end position="23"/>
    </location>
</feature>
<gene>
    <name evidence="2" type="ORF">OW729_08605</name>
</gene>
<dbReference type="RefSeq" id="WP_268061081.1">
    <property type="nucleotide sequence ID" value="NZ_JAPQFJ010000007.1"/>
</dbReference>
<dbReference type="Pfam" id="PF13630">
    <property type="entry name" value="SdpI"/>
    <property type="match status" value="1"/>
</dbReference>
<keyword evidence="1" id="KW-0472">Membrane</keyword>
<name>A0ABT4D8N2_9CLOT</name>
<keyword evidence="3" id="KW-1185">Reference proteome</keyword>
<dbReference type="Proteomes" id="UP001144612">
    <property type="component" value="Unassembled WGS sequence"/>
</dbReference>
<dbReference type="EMBL" id="JAPQFJ010000007">
    <property type="protein sequence ID" value="MCY6958663.1"/>
    <property type="molecule type" value="Genomic_DNA"/>
</dbReference>
<protein>
    <submittedName>
        <fullName evidence="2">SdpI family protein</fullName>
    </submittedName>
</protein>
<keyword evidence="1" id="KW-0812">Transmembrane</keyword>
<sequence length="116" mass="13139">MPILTNSFIGIIFIVVGVMFKLFPPNHTNSIYGYRSPFSTKNKEVWEEGNRFSALMMIVGGTISVIFSTIVTIIYKNKVNTSKSISNLFSMIIALGLVLYTEVHLRKIFDKDGKRK</sequence>
<evidence type="ECO:0000313" key="3">
    <source>
        <dbReference type="Proteomes" id="UP001144612"/>
    </source>
</evidence>
<evidence type="ECO:0000313" key="2">
    <source>
        <dbReference type="EMBL" id="MCY6958663.1"/>
    </source>
</evidence>
<feature type="transmembrane region" description="Helical" evidence="1">
    <location>
        <begin position="87"/>
        <end position="105"/>
    </location>
</feature>